<evidence type="ECO:0000313" key="9">
    <source>
        <dbReference type="EMBL" id="CDS83567.1"/>
    </source>
</evidence>
<evidence type="ECO:0000259" key="7">
    <source>
        <dbReference type="Pfam" id="PF00892"/>
    </source>
</evidence>
<feature type="transmembrane region" description="Helical" evidence="6">
    <location>
        <begin position="147"/>
        <end position="166"/>
    </location>
</feature>
<feature type="domain" description="EamA" evidence="7">
    <location>
        <begin position="5"/>
        <end position="135"/>
    </location>
</feature>
<proteinExistence type="inferred from homology"/>
<keyword evidence="3 6" id="KW-0812">Transmembrane</keyword>
<feature type="transmembrane region" description="Helical" evidence="6">
    <location>
        <begin position="248"/>
        <end position="264"/>
    </location>
</feature>
<comment type="similarity">
    <text evidence="2">Belongs to the EamA transporter family.</text>
</comment>
<organism evidence="8">
    <name type="scientific">Clostridioides difficile</name>
    <name type="common">Peptoclostridium difficile</name>
    <dbReference type="NCBI Taxonomy" id="1496"/>
    <lineage>
        <taxon>Bacteria</taxon>
        <taxon>Bacillati</taxon>
        <taxon>Bacillota</taxon>
        <taxon>Clostridia</taxon>
        <taxon>Peptostreptococcales</taxon>
        <taxon>Peptostreptococcaceae</taxon>
        <taxon>Clostridioides</taxon>
    </lineage>
</organism>
<dbReference type="AlphaFoldDB" id="A0A031WC29"/>
<feature type="transmembrane region" description="Helical" evidence="6">
    <location>
        <begin position="62"/>
        <end position="83"/>
    </location>
</feature>
<dbReference type="PATRIC" id="fig|1496.1373.peg.1229"/>
<dbReference type="Gene3D" id="1.10.3730.20">
    <property type="match status" value="2"/>
</dbReference>
<dbReference type="GO" id="GO:0016020">
    <property type="term" value="C:membrane"/>
    <property type="evidence" value="ECO:0007669"/>
    <property type="project" value="UniProtKB-SubCell"/>
</dbReference>
<evidence type="ECO:0000256" key="2">
    <source>
        <dbReference type="ARBA" id="ARBA00007362"/>
    </source>
</evidence>
<dbReference type="InterPro" id="IPR050638">
    <property type="entry name" value="AA-Vitamin_Transporters"/>
</dbReference>
<dbReference type="EMBL" id="LK932467">
    <property type="protein sequence ID" value="CDS83448.1"/>
    <property type="molecule type" value="Genomic_DNA"/>
</dbReference>
<keyword evidence="4 6" id="KW-1133">Transmembrane helix</keyword>
<evidence type="ECO:0000256" key="4">
    <source>
        <dbReference type="ARBA" id="ARBA00022989"/>
    </source>
</evidence>
<evidence type="ECO:0000256" key="6">
    <source>
        <dbReference type="SAM" id="Phobius"/>
    </source>
</evidence>
<comment type="subcellular location">
    <subcellularLocation>
        <location evidence="1">Membrane</location>
        <topology evidence="1">Multi-pass membrane protein</topology>
    </subcellularLocation>
</comment>
<dbReference type="SUPFAM" id="SSF103481">
    <property type="entry name" value="Multidrug resistance efflux transporter EmrE"/>
    <property type="match status" value="2"/>
</dbReference>
<name>A0A031WC29_CLODI</name>
<protein>
    <submittedName>
        <fullName evidence="8">Putative membrane protein</fullName>
    </submittedName>
</protein>
<dbReference type="RefSeq" id="WP_003431420.1">
    <property type="nucleotide sequence ID" value="NZ_BAABSG010000014.1"/>
</dbReference>
<dbReference type="InterPro" id="IPR000620">
    <property type="entry name" value="EamA_dom"/>
</dbReference>
<keyword evidence="5 6" id="KW-0472">Membrane</keyword>
<accession>A0A031WC29</accession>
<evidence type="ECO:0000313" key="10">
    <source>
        <dbReference type="EMBL" id="CDT51027.1"/>
    </source>
</evidence>
<dbReference type="EMBL" id="LK933216">
    <property type="protein sequence ID" value="CDT51027.1"/>
    <property type="molecule type" value="Genomic_DNA"/>
</dbReference>
<dbReference type="GeneID" id="66352912"/>
<feature type="transmembrane region" description="Helical" evidence="6">
    <location>
        <begin position="217"/>
        <end position="236"/>
    </location>
</feature>
<evidence type="ECO:0000313" key="8">
    <source>
        <dbReference type="EMBL" id="CDS83448.1"/>
    </source>
</evidence>
<evidence type="ECO:0000256" key="3">
    <source>
        <dbReference type="ARBA" id="ARBA00022692"/>
    </source>
</evidence>
<dbReference type="PANTHER" id="PTHR32322">
    <property type="entry name" value="INNER MEMBRANE TRANSPORTER"/>
    <property type="match status" value="1"/>
</dbReference>
<reference evidence="8" key="1">
    <citation type="submission" date="2014-07" db="EMBL/GenBank/DDBJ databases">
        <authorList>
            <person name="Monot Marc"/>
        </authorList>
    </citation>
    <scope>NUCLEOTIDE SEQUENCE</scope>
    <source>
        <strain evidence="10">7032989</strain>
        <strain evidence="9">7032994</strain>
    </source>
</reference>
<evidence type="ECO:0000256" key="5">
    <source>
        <dbReference type="ARBA" id="ARBA00023136"/>
    </source>
</evidence>
<sequence length="287" mass="31891">MILSYFALLIRVVLLAFERVVVRLLGDEEGDIYKNIASSFLFFFIGGVCLLPFSIMDRVSDWSFLIPCYISSLVYSIGSVAYVTSLATGEVSLVTPINSLNSLFLLLLSVIFLGEGLSLAKVAGIIIMIGGVFILKKVSSFLKNVSVIFNNLPCRLMFLYIFLQSVGRVLDKAFFVQVSPILYSTILYFFVGLNLFIFLAFKKKQKIICEIFTNKKGLSILSGAINGYSYLALLIALNNLELSIAEPFSQVSMIITLILAHFIFKENIKEKIPGSILILIGGWLLLL</sequence>
<dbReference type="PANTHER" id="PTHR32322:SF2">
    <property type="entry name" value="EAMA DOMAIN-CONTAINING PROTEIN"/>
    <property type="match status" value="1"/>
</dbReference>
<feature type="transmembrane region" description="Helical" evidence="6">
    <location>
        <begin position="181"/>
        <end position="201"/>
    </location>
</feature>
<dbReference type="EMBL" id="LK932350">
    <property type="protein sequence ID" value="CDS83567.1"/>
    <property type="molecule type" value="Genomic_DNA"/>
</dbReference>
<dbReference type="InterPro" id="IPR037185">
    <property type="entry name" value="EmrE-like"/>
</dbReference>
<dbReference type="Pfam" id="PF00892">
    <property type="entry name" value="EamA"/>
    <property type="match status" value="2"/>
</dbReference>
<feature type="transmembrane region" description="Helical" evidence="6">
    <location>
        <begin position="36"/>
        <end position="55"/>
    </location>
</feature>
<evidence type="ECO:0000256" key="1">
    <source>
        <dbReference type="ARBA" id="ARBA00004141"/>
    </source>
</evidence>
<feature type="domain" description="EamA" evidence="7">
    <location>
        <begin position="156"/>
        <end position="286"/>
    </location>
</feature>
<feature type="transmembrane region" description="Helical" evidence="6">
    <location>
        <begin position="103"/>
        <end position="135"/>
    </location>
</feature>
<gene>
    <name evidence="10" type="ORF">BN1095_530021</name>
    <name evidence="8" type="ORF">BN1096_180036</name>
    <name evidence="9" type="ORF">BN1097_160038</name>
</gene>